<keyword evidence="5" id="KW-0493">Microtubule</keyword>
<accession>A0A2J8AK37</accession>
<dbReference type="GO" id="GO:0005874">
    <property type="term" value="C:microtubule"/>
    <property type="evidence" value="ECO:0007669"/>
    <property type="project" value="UniProtKB-KW"/>
</dbReference>
<evidence type="ECO:0000256" key="4">
    <source>
        <dbReference type="PROSITE-ProRule" id="PRU00283"/>
    </source>
</evidence>
<name>A0A2J8AK37_9CHLO</name>
<dbReference type="OrthoDB" id="332863at2759"/>
<comment type="similarity">
    <text evidence="4 5">Belongs to the TRAFAC class myosin-kinesin ATPase superfamily. Kinesin family.</text>
</comment>
<dbReference type="PANTHER" id="PTHR15032">
    <property type="entry name" value="N-ACYL-PHOSPHATIDYLETHANOLAMINE-HYDROLYZING PHOSPHOLIPASE D"/>
    <property type="match status" value="1"/>
</dbReference>
<organism evidence="8 9">
    <name type="scientific">Tetrabaena socialis</name>
    <dbReference type="NCBI Taxonomy" id="47790"/>
    <lineage>
        <taxon>Eukaryota</taxon>
        <taxon>Viridiplantae</taxon>
        <taxon>Chlorophyta</taxon>
        <taxon>core chlorophytes</taxon>
        <taxon>Chlorophyceae</taxon>
        <taxon>CS clade</taxon>
        <taxon>Chlamydomonadales</taxon>
        <taxon>Tetrabaenaceae</taxon>
        <taxon>Tetrabaena</taxon>
    </lineage>
</organism>
<evidence type="ECO:0000256" key="5">
    <source>
        <dbReference type="RuleBase" id="RU000394"/>
    </source>
</evidence>
<dbReference type="PANTHER" id="PTHR15032:SF4">
    <property type="entry name" value="N-ACYL-PHOSPHATIDYLETHANOLAMINE-HYDROLYZING PHOSPHOLIPASE D"/>
    <property type="match status" value="1"/>
</dbReference>
<dbReference type="Gene3D" id="3.40.850.10">
    <property type="entry name" value="Kinesin motor domain"/>
    <property type="match status" value="1"/>
</dbReference>
<keyword evidence="9" id="KW-1185">Reference proteome</keyword>
<dbReference type="GO" id="GO:0008017">
    <property type="term" value="F:microtubule binding"/>
    <property type="evidence" value="ECO:0007669"/>
    <property type="project" value="InterPro"/>
</dbReference>
<evidence type="ECO:0000256" key="6">
    <source>
        <dbReference type="SAM" id="MobiDB-lite"/>
    </source>
</evidence>
<dbReference type="Proteomes" id="UP000236333">
    <property type="component" value="Unassembled WGS sequence"/>
</dbReference>
<dbReference type="GO" id="GO:0007018">
    <property type="term" value="P:microtubule-based movement"/>
    <property type="evidence" value="ECO:0007669"/>
    <property type="project" value="InterPro"/>
</dbReference>
<dbReference type="InterPro" id="IPR027417">
    <property type="entry name" value="P-loop_NTPase"/>
</dbReference>
<dbReference type="InterPro" id="IPR036866">
    <property type="entry name" value="RibonucZ/Hydroxyglut_hydro"/>
</dbReference>
<dbReference type="InterPro" id="IPR019821">
    <property type="entry name" value="Kinesin_motor_CS"/>
</dbReference>
<evidence type="ECO:0000256" key="2">
    <source>
        <dbReference type="ARBA" id="ARBA00022840"/>
    </source>
</evidence>
<comment type="caution">
    <text evidence="8">The sequence shown here is derived from an EMBL/GenBank/DDBJ whole genome shotgun (WGS) entry which is preliminary data.</text>
</comment>
<dbReference type="SUPFAM" id="SSF56281">
    <property type="entry name" value="Metallo-hydrolase/oxidoreductase"/>
    <property type="match status" value="1"/>
</dbReference>
<protein>
    <recommendedName>
        <fullName evidence="5">Kinesin-like protein</fullName>
    </recommendedName>
</protein>
<dbReference type="InterPro" id="IPR001279">
    <property type="entry name" value="Metallo-B-lactamas"/>
</dbReference>
<dbReference type="EMBL" id="PGGS01000002">
    <property type="protein sequence ID" value="PNH12884.1"/>
    <property type="molecule type" value="Genomic_DNA"/>
</dbReference>
<dbReference type="SUPFAM" id="SSF52540">
    <property type="entry name" value="P-loop containing nucleoside triphosphate hydrolases"/>
    <property type="match status" value="1"/>
</dbReference>
<proteinExistence type="inferred from homology"/>
<dbReference type="GO" id="GO:0003777">
    <property type="term" value="F:microtubule motor activity"/>
    <property type="evidence" value="ECO:0007669"/>
    <property type="project" value="InterPro"/>
</dbReference>
<evidence type="ECO:0000259" key="7">
    <source>
        <dbReference type="PROSITE" id="PS50067"/>
    </source>
</evidence>
<dbReference type="PROSITE" id="PS00411">
    <property type="entry name" value="KINESIN_MOTOR_1"/>
    <property type="match status" value="1"/>
</dbReference>
<dbReference type="InterPro" id="IPR036961">
    <property type="entry name" value="Kinesin_motor_dom_sf"/>
</dbReference>
<dbReference type="PROSITE" id="PS50067">
    <property type="entry name" value="KINESIN_MOTOR_2"/>
    <property type="match status" value="1"/>
</dbReference>
<sequence>MNQASSRSHCIFTIHIEARKSGEDVVRRSKLNLVDLAGSERVSKTGVDGTTLREAKYINLSLHYLEQVIIALQEKAMGMNRRPSTTAHLTDASRGSLYITAAGRSVAPALSSLASFWFSALISSSSLSAAQASAMSCQSAIKEPLPSHHVPDPGEFFGYKFQNPWSTFPGLPALSEVLRWQRARRKAGINPDGYLTGINKPTSEDFKRAFPLNPVDWAALAAPPPDTVQAVWVGHATVLVQMGGFTFITDPVFSERCAPVQFAGPKRVVAPALTGEEPQMPALDFVLLSHNHYDHLDTGSVRTLQRRYGKGLTWYVPLGLRSWFASEGVTNVVELDWWQSVTHAGNTSNKRRRRRQPHMRPAAAVDPGVLEAARPFLTGNAEADADIVRFYEAKAKLMQKLSTG</sequence>
<dbReference type="Pfam" id="PF00225">
    <property type="entry name" value="Kinesin"/>
    <property type="match status" value="1"/>
</dbReference>
<comment type="caution">
    <text evidence="4">Lacks conserved residue(s) required for the propagation of feature annotation.</text>
</comment>
<keyword evidence="1 5" id="KW-0547">Nucleotide-binding</keyword>
<keyword evidence="2 5" id="KW-0067">ATP-binding</keyword>
<feature type="domain" description="Kinesin motor" evidence="7">
    <location>
        <begin position="1"/>
        <end position="78"/>
    </location>
</feature>
<dbReference type="GO" id="GO:0005524">
    <property type="term" value="F:ATP binding"/>
    <property type="evidence" value="ECO:0007669"/>
    <property type="project" value="UniProtKB-KW"/>
</dbReference>
<evidence type="ECO:0000256" key="3">
    <source>
        <dbReference type="ARBA" id="ARBA00023175"/>
    </source>
</evidence>
<reference evidence="8 9" key="1">
    <citation type="journal article" date="2017" name="Mol. Biol. Evol.">
        <title>The 4-celled Tetrabaena socialis nuclear genome reveals the essential components for genetic control of cell number at the origin of multicellularity in the volvocine lineage.</title>
        <authorList>
            <person name="Featherston J."/>
            <person name="Arakaki Y."/>
            <person name="Hanschen E.R."/>
            <person name="Ferris P.J."/>
            <person name="Michod R.E."/>
            <person name="Olson B.J.S.C."/>
            <person name="Nozaki H."/>
            <person name="Durand P.M."/>
        </authorList>
    </citation>
    <scope>NUCLEOTIDE SEQUENCE [LARGE SCALE GENOMIC DNA]</scope>
    <source>
        <strain evidence="8 9">NIES-571</strain>
    </source>
</reference>
<evidence type="ECO:0000313" key="8">
    <source>
        <dbReference type="EMBL" id="PNH12884.1"/>
    </source>
</evidence>
<dbReference type="AlphaFoldDB" id="A0A2J8AK37"/>
<dbReference type="Pfam" id="PF12706">
    <property type="entry name" value="Lactamase_B_2"/>
    <property type="match status" value="1"/>
</dbReference>
<dbReference type="InterPro" id="IPR001752">
    <property type="entry name" value="Kinesin_motor_dom"/>
</dbReference>
<feature type="region of interest" description="Disordered" evidence="6">
    <location>
        <begin position="344"/>
        <end position="365"/>
    </location>
</feature>
<keyword evidence="3 5" id="KW-0505">Motor protein</keyword>
<evidence type="ECO:0000313" key="9">
    <source>
        <dbReference type="Proteomes" id="UP000236333"/>
    </source>
</evidence>
<feature type="compositionally biased region" description="Basic residues" evidence="6">
    <location>
        <begin position="349"/>
        <end position="358"/>
    </location>
</feature>
<evidence type="ECO:0000256" key="1">
    <source>
        <dbReference type="ARBA" id="ARBA00022741"/>
    </source>
</evidence>
<dbReference type="Gene3D" id="3.60.15.10">
    <property type="entry name" value="Ribonuclease Z/Hydroxyacylglutathione hydrolase-like"/>
    <property type="match status" value="1"/>
</dbReference>
<dbReference type="GO" id="GO:0005737">
    <property type="term" value="C:cytoplasm"/>
    <property type="evidence" value="ECO:0007669"/>
    <property type="project" value="TreeGrafter"/>
</dbReference>
<gene>
    <name evidence="8" type="ORF">TSOC_000165</name>
</gene>